<keyword evidence="4 6" id="KW-0456">Lyase</keyword>
<feature type="binding site" evidence="6">
    <location>
        <position position="209"/>
    </location>
    <ligand>
        <name>3-dehydroquinate</name>
        <dbReference type="ChEBI" id="CHEBI:32364"/>
    </ligand>
</feature>
<dbReference type="EMBL" id="WLCG01000016">
    <property type="protein sequence ID" value="MTB65197.1"/>
    <property type="molecule type" value="Genomic_DNA"/>
</dbReference>
<comment type="subunit">
    <text evidence="6">Homodimer.</text>
</comment>
<comment type="caution">
    <text evidence="6">Lacks conserved residue(s) required for the propagation of feature annotation.</text>
</comment>
<comment type="pathway">
    <text evidence="6">Metabolic intermediate biosynthesis; chorismate biosynthesis; chorismate from D-erythrose 4-phosphate and phosphoenolpyruvate: step 3/7.</text>
</comment>
<dbReference type="EMBL" id="WUBJ01000015">
    <property type="protein sequence ID" value="MWV57185.1"/>
    <property type="molecule type" value="Genomic_DNA"/>
</dbReference>
<comment type="similarity">
    <text evidence="6">Belongs to the type-I 3-dehydroquinase family.</text>
</comment>
<dbReference type="InterPro" id="IPR013785">
    <property type="entry name" value="Aldolase_TIM"/>
</dbReference>
<comment type="catalytic activity">
    <reaction evidence="1 6">
        <text>3-dehydroquinate = 3-dehydroshikimate + H2O</text>
        <dbReference type="Rhea" id="RHEA:21096"/>
        <dbReference type="ChEBI" id="CHEBI:15377"/>
        <dbReference type="ChEBI" id="CHEBI:16630"/>
        <dbReference type="ChEBI" id="CHEBI:32364"/>
        <dbReference type="EC" id="4.2.1.10"/>
    </reaction>
</comment>
<dbReference type="HAMAP" id="MF_00214">
    <property type="entry name" value="AroD"/>
    <property type="match status" value="1"/>
</dbReference>
<evidence type="ECO:0000313" key="10">
    <source>
        <dbReference type="Proteomes" id="UP000435423"/>
    </source>
</evidence>
<feature type="binding site" evidence="6">
    <location>
        <position position="186"/>
    </location>
    <ligand>
        <name>3-dehydroquinate</name>
        <dbReference type="ChEBI" id="CHEBI:32364"/>
    </ligand>
</feature>
<dbReference type="PANTHER" id="PTHR43699">
    <property type="entry name" value="3-DEHYDROQUINATE DEHYDRATASE"/>
    <property type="match status" value="1"/>
</dbReference>
<name>A0A6I4RSL1_9STRE</name>
<keyword evidence="2 6" id="KW-0028">Amino-acid biosynthesis</keyword>
<proteinExistence type="inferred from homology"/>
<dbReference type="AlphaFoldDB" id="A0A6I4RSL1"/>
<dbReference type="FunFam" id="3.20.20.70:FF:000047">
    <property type="entry name" value="3-dehydroquinate dehydratase"/>
    <property type="match status" value="1"/>
</dbReference>
<dbReference type="SUPFAM" id="SSF51569">
    <property type="entry name" value="Aldolase"/>
    <property type="match status" value="1"/>
</dbReference>
<dbReference type="GO" id="GO:0046279">
    <property type="term" value="P:3,4-dihydroxybenzoate biosynthetic process"/>
    <property type="evidence" value="ECO:0007669"/>
    <property type="project" value="UniProtKB-ARBA"/>
</dbReference>
<keyword evidence="9" id="KW-1185">Reference proteome</keyword>
<gene>
    <name evidence="6" type="primary">aroD</name>
    <name evidence="7" type="ORF">GGG87_09340</name>
    <name evidence="8" type="ORF">GGH11_09380</name>
</gene>
<dbReference type="GO" id="GO:0008652">
    <property type="term" value="P:amino acid biosynthetic process"/>
    <property type="evidence" value="ECO:0007669"/>
    <property type="project" value="UniProtKB-KW"/>
</dbReference>
<dbReference type="NCBIfam" id="TIGR01093">
    <property type="entry name" value="aroD"/>
    <property type="match status" value="1"/>
</dbReference>
<feature type="active site" description="Schiff-base intermediate with substrate" evidence="6">
    <location>
        <position position="143"/>
    </location>
</feature>
<dbReference type="Gene3D" id="3.20.20.70">
    <property type="entry name" value="Aldolase class I"/>
    <property type="match status" value="1"/>
</dbReference>
<dbReference type="CDD" id="cd00502">
    <property type="entry name" value="DHQase_I"/>
    <property type="match status" value="1"/>
</dbReference>
<dbReference type="EC" id="4.2.1.10" evidence="6"/>
<organism evidence="8 10">
    <name type="scientific">Streptococcus zhangguiae</name>
    <dbReference type="NCBI Taxonomy" id="2664091"/>
    <lineage>
        <taxon>Bacteria</taxon>
        <taxon>Bacillati</taxon>
        <taxon>Bacillota</taxon>
        <taxon>Bacilli</taxon>
        <taxon>Lactobacillales</taxon>
        <taxon>Streptococcaceae</taxon>
        <taxon>Streptococcus</taxon>
    </lineage>
</organism>
<accession>A0A6I4RSL1</accession>
<evidence type="ECO:0000256" key="6">
    <source>
        <dbReference type="HAMAP-Rule" id="MF_00214"/>
    </source>
</evidence>
<evidence type="ECO:0000313" key="8">
    <source>
        <dbReference type="EMBL" id="MWV57185.1"/>
    </source>
</evidence>
<comment type="function">
    <text evidence="6">Involved in the third step of the chorismate pathway, which leads to the biosynthesis of aromatic amino acids. Catalyzes the cis-dehydration of 3-dehydroquinate (DHQ) and introduces the first double bond of the aromatic ring to yield 3-dehydroshikimate.</text>
</comment>
<protein>
    <recommendedName>
        <fullName evidence="6">3-dehydroquinate dehydratase</fullName>
        <shortName evidence="6">3-dehydroquinase</shortName>
        <ecNumber evidence="6">4.2.1.10</ecNumber>
    </recommendedName>
    <alternativeName>
        <fullName evidence="6">Type I DHQase</fullName>
    </alternativeName>
    <alternativeName>
        <fullName evidence="6">Type I dehydroquinase</fullName>
        <shortName evidence="6">DHQ1</shortName>
    </alternativeName>
</protein>
<dbReference type="UniPathway" id="UPA00053">
    <property type="reaction ID" value="UER00086"/>
</dbReference>
<feature type="binding site" evidence="6">
    <location>
        <position position="205"/>
    </location>
    <ligand>
        <name>3-dehydroquinate</name>
        <dbReference type="ChEBI" id="CHEBI:32364"/>
    </ligand>
</feature>
<reference evidence="8 10" key="1">
    <citation type="submission" date="2019-10" db="EMBL/GenBank/DDBJ databases">
        <title>Streptococcis sp, isolated from the respiratory tract of Marmot.</title>
        <authorList>
            <person name="Zhang G."/>
        </authorList>
    </citation>
    <scope>NUCLEOTIDE SEQUENCE [LARGE SCALE GENOMIC DNA]</scope>
    <source>
        <strain evidence="8">Zg-70</strain>
        <strain evidence="10">zg-70</strain>
    </source>
</reference>
<dbReference type="GO" id="GO:0009073">
    <property type="term" value="P:aromatic amino acid family biosynthetic process"/>
    <property type="evidence" value="ECO:0007669"/>
    <property type="project" value="UniProtKB-KW"/>
</dbReference>
<evidence type="ECO:0000313" key="7">
    <source>
        <dbReference type="EMBL" id="MTB65197.1"/>
    </source>
</evidence>
<evidence type="ECO:0000256" key="3">
    <source>
        <dbReference type="ARBA" id="ARBA00023141"/>
    </source>
</evidence>
<dbReference type="RefSeq" id="WP_154609102.1">
    <property type="nucleotide sequence ID" value="NZ_CP072115.1"/>
</dbReference>
<keyword evidence="5 6" id="KW-0704">Schiff base</keyword>
<dbReference type="InterPro" id="IPR050146">
    <property type="entry name" value="Type-I_3-dehydroquinase"/>
</dbReference>
<evidence type="ECO:0000256" key="2">
    <source>
        <dbReference type="ARBA" id="ARBA00022605"/>
    </source>
</evidence>
<feature type="binding site" evidence="6">
    <location>
        <position position="62"/>
    </location>
    <ligand>
        <name>3-dehydroquinate</name>
        <dbReference type="ChEBI" id="CHEBI:32364"/>
    </ligand>
</feature>
<dbReference type="InterPro" id="IPR001381">
    <property type="entry name" value="DHquinase_I"/>
</dbReference>
<dbReference type="GO" id="GO:0003855">
    <property type="term" value="F:3-dehydroquinate dehydratase activity"/>
    <property type="evidence" value="ECO:0007669"/>
    <property type="project" value="UniProtKB-UniRule"/>
</dbReference>
<comment type="caution">
    <text evidence="8">The sequence shown here is derived from an EMBL/GenBank/DDBJ whole genome shotgun (WGS) entry which is preliminary data.</text>
</comment>
<evidence type="ECO:0000256" key="1">
    <source>
        <dbReference type="ARBA" id="ARBA00001864"/>
    </source>
</evidence>
<evidence type="ECO:0000313" key="9">
    <source>
        <dbReference type="Proteomes" id="UP000435060"/>
    </source>
</evidence>
<dbReference type="Proteomes" id="UP000435423">
    <property type="component" value="Unassembled WGS sequence"/>
</dbReference>
<keyword evidence="3 6" id="KW-0057">Aromatic amino acid biosynthesis</keyword>
<evidence type="ECO:0000256" key="4">
    <source>
        <dbReference type="ARBA" id="ARBA00023239"/>
    </source>
</evidence>
<sequence>MKIVVPIMPRSIEDVENIDVNRLEAADLIEWRADYLPKEEILRVAPAVFEKFVGREVIFTLRTSREGGHIELSDAEYIQLLKEIASLYQPEYIDFEYYSHKEVFEEMLAFPNLVLSYHNFVETPENYMEIMSELTSLSPAVVKMAVMAHTEQDVLDVMNYTRGFKTLNAEQAYATMSMGKLGMLSRIAGSITGSCWTFASLEEASAPGQISLSNLQKILTVLEE</sequence>
<dbReference type="GO" id="GO:0009423">
    <property type="term" value="P:chorismate biosynthetic process"/>
    <property type="evidence" value="ECO:0007669"/>
    <property type="project" value="UniProtKB-UniRule"/>
</dbReference>
<dbReference type="Proteomes" id="UP000435060">
    <property type="component" value="Unassembled WGS sequence"/>
</dbReference>
<dbReference type="Pfam" id="PF01487">
    <property type="entry name" value="DHquinase_I"/>
    <property type="match status" value="1"/>
</dbReference>
<evidence type="ECO:0000256" key="5">
    <source>
        <dbReference type="ARBA" id="ARBA00023270"/>
    </source>
</evidence>
<feature type="active site" description="Proton donor/acceptor" evidence="6">
    <location>
        <position position="118"/>
    </location>
</feature>
<dbReference type="PANTHER" id="PTHR43699:SF1">
    <property type="entry name" value="3-DEHYDROQUINATE DEHYDRATASE"/>
    <property type="match status" value="1"/>
</dbReference>
<feature type="binding site" evidence="6">
    <location>
        <begin position="30"/>
        <end position="32"/>
    </location>
    <ligand>
        <name>3-dehydroquinate</name>
        <dbReference type="ChEBI" id="CHEBI:32364"/>
    </ligand>
</feature>
<reference evidence="7 9" key="2">
    <citation type="submission" date="2019-11" db="EMBL/GenBank/DDBJ databases">
        <title>Streptococcis sp. isolated from the respiratory tract of Marmot.</title>
        <authorList>
            <person name="Zhang G."/>
        </authorList>
    </citation>
    <scope>NUCLEOTIDE SEQUENCE [LARGE SCALE GENOMIC DNA]</scope>
    <source>
        <strain evidence="9">zg-86</strain>
        <strain evidence="7">Zg-86</strain>
    </source>
</reference>